<dbReference type="InterPro" id="IPR011013">
    <property type="entry name" value="Gal_mutarotase_sf_dom"/>
</dbReference>
<dbReference type="Gene3D" id="2.70.98.30">
    <property type="entry name" value="Golgi alpha-mannosidase II, domain 4"/>
    <property type="match status" value="1"/>
</dbReference>
<evidence type="ECO:0000313" key="8">
    <source>
        <dbReference type="EMBL" id="BDI32054.1"/>
    </source>
</evidence>
<dbReference type="InterPro" id="IPR011330">
    <property type="entry name" value="Glyco_hydro/deAcase_b/a-brl"/>
</dbReference>
<evidence type="ECO:0000313" key="9">
    <source>
        <dbReference type="Proteomes" id="UP000287394"/>
    </source>
</evidence>
<keyword evidence="5" id="KW-0378">Hydrolase</keyword>
<dbReference type="GO" id="GO:0006013">
    <property type="term" value="P:mannose metabolic process"/>
    <property type="evidence" value="ECO:0007669"/>
    <property type="project" value="InterPro"/>
</dbReference>
<keyword evidence="9" id="KW-1185">Reference proteome</keyword>
<evidence type="ECO:0000256" key="4">
    <source>
        <dbReference type="ARBA" id="ARBA00022723"/>
    </source>
</evidence>
<evidence type="ECO:0000256" key="3">
    <source>
        <dbReference type="ARBA" id="ARBA00012752"/>
    </source>
</evidence>
<dbReference type="GO" id="GO:0004559">
    <property type="term" value="F:alpha-mannosidase activity"/>
    <property type="evidence" value="ECO:0007669"/>
    <property type="project" value="UniProtKB-EC"/>
</dbReference>
<sequence length="1000" mass="112171">MVGAGDRYQACEELIVLEGAVSIPGEWSGERVCLGLEFGGAETLVVIDGKPAQAIDSQHHDLLLADPAEGGRVYNLRLEAYTGSIDAQTRGSWTGAGDASITGGAVQVTLKTAELQCVDRSAEALFYDLSVAFQAAKTMDANSRQYVTIVGALERAIDLVDFSQGVKSDRYYASLPVARECIQENLYTKFHADKDFAPTLWATGHAHIDTAWLWRIAHSRKKIERTFTTALALMDEYPQYRFSASQPQQYAYLKEDNPDVYGRVKQAIERGQWEPVGAMWVESDCNVVSGESLVRQFLYGSRFFEKEFGRKTDVVWLPDVFGYCAAFPQIVKKSGMKYFMTIKIYWNQVNKPPYQTFEWEGIDGTTLLTHFSPLGGYNSTMVPEEWNKTWNEYQQKHLSDSALYIYGWGDGGGGPTRAMLETAERAADFPGAPKIKLSTNQEFFEDLDRQTQGNRMLPRWVGELYLEYHRGTYTSQGRIKRSNRQAEFLLQAAEQTASLALWEAGAAYPQEELERVWKLTLLNQFHDIIPGSSIRAVYEDSARDYEEILGVGEGVVRRSLSAIGDLLSARPGDVVLYNPLSWERSDVAEFPASLPLLGQSVTDLDGKPKTLVPLRGLPSLGYTASPAPADIAEGREDEALSASAHHLENQFFRLELDDNGEIVSLYDKRAAREVIDGTSYCKGNSLLTFEDKPLAFDAWDIDIFYMDKMTPIREARSVEATEQGPLRASVEVTRTFGAGSTVRQRISLWRDLARIDFDTEIDWRERQTLLKAAFPVNVHSPRATYDIQFGNVERPTHWNTSWDWARFEVCGHKWADLSEGDYGVSLLSDCKYGWDIKGNVMRLTLLKGGVSPDPDADLGRHRFAYALYPHRGDWRQAQTVRRAYEFNVPVQSLQIPEGASQPSNAAASSHLSFVSVDCPNVIVETVKKAEDEDALIVRLYEAHGQRGRVHLTFGAPVRSVTEVNLMERETDETGGDAPLDGARIALEYTPYEIKTLKVRR</sequence>
<dbReference type="FunFam" id="2.70.98.30:FF:000001">
    <property type="entry name" value="alpha-mannosidase 2C1 isoform X2"/>
    <property type="match status" value="1"/>
</dbReference>
<keyword evidence="6" id="KW-0326">Glycosidase</keyword>
<dbReference type="Proteomes" id="UP000287394">
    <property type="component" value="Chromosome"/>
</dbReference>
<evidence type="ECO:0000256" key="1">
    <source>
        <dbReference type="ARBA" id="ARBA00000365"/>
    </source>
</evidence>
<dbReference type="KEGG" id="ccot:CCAX7_41050"/>
<evidence type="ECO:0000256" key="2">
    <source>
        <dbReference type="ARBA" id="ARBA00009792"/>
    </source>
</evidence>
<dbReference type="PANTHER" id="PTHR46017">
    <property type="entry name" value="ALPHA-MANNOSIDASE 2C1"/>
    <property type="match status" value="1"/>
</dbReference>
<dbReference type="Pfam" id="PF07748">
    <property type="entry name" value="Glyco_hydro_38C"/>
    <property type="match status" value="1"/>
</dbReference>
<dbReference type="CDD" id="cd10789">
    <property type="entry name" value="GH38N_AMII_ER_cytosolic"/>
    <property type="match status" value="1"/>
</dbReference>
<reference evidence="8 9" key="1">
    <citation type="journal article" date="2019" name="Int. J. Syst. Evol. Microbiol.">
        <title>Capsulimonas corticalis gen. nov., sp. nov., an aerobic capsulated bacterium, of a novel bacterial order, Capsulimonadales ord. nov., of the class Armatimonadia of the phylum Armatimonadetes.</title>
        <authorList>
            <person name="Li J."/>
            <person name="Kudo C."/>
            <person name="Tonouchi A."/>
        </authorList>
    </citation>
    <scope>NUCLEOTIDE SEQUENCE [LARGE SCALE GENOMIC DNA]</scope>
    <source>
        <strain evidence="8 9">AX-7</strain>
    </source>
</reference>
<dbReference type="EMBL" id="AP025739">
    <property type="protein sequence ID" value="BDI32054.1"/>
    <property type="molecule type" value="Genomic_DNA"/>
</dbReference>
<dbReference type="SUPFAM" id="SSF88713">
    <property type="entry name" value="Glycoside hydrolase/deacetylase"/>
    <property type="match status" value="1"/>
</dbReference>
<dbReference type="FunFam" id="1.20.1270.50:FF:000004">
    <property type="entry name" value="alpha-mannosidase 2C1 isoform X1"/>
    <property type="match status" value="1"/>
</dbReference>
<dbReference type="Pfam" id="PF09261">
    <property type="entry name" value="Alpha-mann_mid"/>
    <property type="match status" value="1"/>
</dbReference>
<dbReference type="FunFam" id="3.20.110.10:FF:000002">
    <property type="entry name" value="alpha-mannosidase 2C1 isoform X1"/>
    <property type="match status" value="1"/>
</dbReference>
<dbReference type="GO" id="GO:0046872">
    <property type="term" value="F:metal ion binding"/>
    <property type="evidence" value="ECO:0007669"/>
    <property type="project" value="UniProtKB-KW"/>
</dbReference>
<dbReference type="SUPFAM" id="SSF74650">
    <property type="entry name" value="Galactose mutarotase-like"/>
    <property type="match status" value="1"/>
</dbReference>
<dbReference type="Pfam" id="PF01074">
    <property type="entry name" value="Glyco_hydro_38N"/>
    <property type="match status" value="1"/>
</dbReference>
<dbReference type="Gene3D" id="3.20.110.10">
    <property type="entry name" value="Glycoside hydrolase 38, N terminal domain"/>
    <property type="match status" value="1"/>
</dbReference>
<keyword evidence="4" id="KW-0479">Metal-binding</keyword>
<comment type="catalytic activity">
    <reaction evidence="1">
        <text>Hydrolysis of terminal, non-reducing alpha-D-mannose residues in alpha-D-mannosides.</text>
        <dbReference type="EC" id="3.2.1.24"/>
    </reaction>
</comment>
<dbReference type="InterPro" id="IPR011682">
    <property type="entry name" value="Glyco_hydro_38_C"/>
</dbReference>
<dbReference type="SMART" id="SM00872">
    <property type="entry name" value="Alpha-mann_mid"/>
    <property type="match status" value="1"/>
</dbReference>
<dbReference type="InterPro" id="IPR037094">
    <property type="entry name" value="Glyco_hydro_38_cen_sf"/>
</dbReference>
<dbReference type="GO" id="GO:0030246">
    <property type="term" value="F:carbohydrate binding"/>
    <property type="evidence" value="ECO:0007669"/>
    <property type="project" value="InterPro"/>
</dbReference>
<feature type="domain" description="Glycoside hydrolase family 38 central" evidence="7">
    <location>
        <begin position="467"/>
        <end position="545"/>
    </location>
</feature>
<dbReference type="InterPro" id="IPR000602">
    <property type="entry name" value="Glyco_hydro_38_N"/>
</dbReference>
<dbReference type="EC" id="3.2.1.24" evidence="3"/>
<dbReference type="Pfam" id="PF17677">
    <property type="entry name" value="Glyco_hydro38C2"/>
    <property type="match status" value="1"/>
</dbReference>
<evidence type="ECO:0000256" key="6">
    <source>
        <dbReference type="ARBA" id="ARBA00023295"/>
    </source>
</evidence>
<dbReference type="GO" id="GO:0009313">
    <property type="term" value="P:oligosaccharide catabolic process"/>
    <property type="evidence" value="ECO:0007669"/>
    <property type="project" value="TreeGrafter"/>
</dbReference>
<gene>
    <name evidence="8" type="ORF">CCAX7_41050</name>
</gene>
<comment type="similarity">
    <text evidence="2">Belongs to the glycosyl hydrolase 38 family.</text>
</comment>
<evidence type="ECO:0000259" key="7">
    <source>
        <dbReference type="SMART" id="SM00872"/>
    </source>
</evidence>
<name>A0A402D6A2_9BACT</name>
<dbReference type="AlphaFoldDB" id="A0A402D6A2"/>
<organism evidence="8 9">
    <name type="scientific">Capsulimonas corticalis</name>
    <dbReference type="NCBI Taxonomy" id="2219043"/>
    <lineage>
        <taxon>Bacteria</taxon>
        <taxon>Bacillati</taxon>
        <taxon>Armatimonadota</taxon>
        <taxon>Armatimonadia</taxon>
        <taxon>Capsulimonadales</taxon>
        <taxon>Capsulimonadaceae</taxon>
        <taxon>Capsulimonas</taxon>
    </lineage>
</organism>
<proteinExistence type="inferred from homology"/>
<dbReference type="InterPro" id="IPR028995">
    <property type="entry name" value="Glyco_hydro_57/38_cen_sf"/>
</dbReference>
<dbReference type="Gene3D" id="1.20.1270.50">
    <property type="entry name" value="Glycoside hydrolase family 38, central domain"/>
    <property type="match status" value="1"/>
</dbReference>
<dbReference type="InterPro" id="IPR015341">
    <property type="entry name" value="Glyco_hydro_38_cen"/>
</dbReference>
<accession>A0A402D6A2</accession>
<protein>
    <recommendedName>
        <fullName evidence="3">alpha-mannosidase</fullName>
        <ecNumber evidence="3">3.2.1.24</ecNumber>
    </recommendedName>
</protein>
<dbReference type="InterPro" id="IPR027291">
    <property type="entry name" value="Glyco_hydro_38_N_sf"/>
</dbReference>
<dbReference type="PANTHER" id="PTHR46017:SF1">
    <property type="entry name" value="ALPHA-MANNOSIDASE 2C1"/>
    <property type="match status" value="1"/>
</dbReference>
<dbReference type="InterPro" id="IPR041147">
    <property type="entry name" value="GH38_C"/>
</dbReference>
<dbReference type="SUPFAM" id="SSF88688">
    <property type="entry name" value="Families 57/38 glycoside transferase middle domain"/>
    <property type="match status" value="1"/>
</dbReference>
<dbReference type="Gene3D" id="2.60.40.2220">
    <property type="match status" value="1"/>
</dbReference>
<evidence type="ECO:0000256" key="5">
    <source>
        <dbReference type="ARBA" id="ARBA00022801"/>
    </source>
</evidence>